<dbReference type="GO" id="GO:0016491">
    <property type="term" value="F:oxidoreductase activity"/>
    <property type="evidence" value="ECO:0007669"/>
    <property type="project" value="UniProtKB-KW"/>
</dbReference>
<comment type="catalytic activity">
    <reaction evidence="8">
        <text>a D-alpha-amino acid + O2 + H2O = a 2-oxocarboxylate + H2O2 + NH4(+)</text>
        <dbReference type="Rhea" id="RHEA:21816"/>
        <dbReference type="ChEBI" id="CHEBI:15377"/>
        <dbReference type="ChEBI" id="CHEBI:15379"/>
        <dbReference type="ChEBI" id="CHEBI:16240"/>
        <dbReference type="ChEBI" id="CHEBI:28938"/>
        <dbReference type="ChEBI" id="CHEBI:35179"/>
        <dbReference type="ChEBI" id="CHEBI:59871"/>
        <dbReference type="EC" id="1.4.3.3"/>
    </reaction>
    <physiologicalReaction direction="left-to-right" evidence="8">
        <dbReference type="Rhea" id="RHEA:21817"/>
    </physiologicalReaction>
</comment>
<keyword evidence="4" id="KW-0274">FAD</keyword>
<evidence type="ECO:0000256" key="5">
    <source>
        <dbReference type="ARBA" id="ARBA00023002"/>
    </source>
</evidence>
<reference evidence="11" key="1">
    <citation type="journal article" date="2019" name="Int. J. Syst. Evol. Microbiol.">
        <title>The Global Catalogue of Microorganisms (GCM) 10K type strain sequencing project: providing services to taxonomists for standard genome sequencing and annotation.</title>
        <authorList>
            <consortium name="The Broad Institute Genomics Platform"/>
            <consortium name="The Broad Institute Genome Sequencing Center for Infectious Disease"/>
            <person name="Wu L."/>
            <person name="Ma J."/>
        </authorList>
    </citation>
    <scope>NUCLEOTIDE SEQUENCE [LARGE SCALE GENOMIC DNA]</scope>
    <source>
        <strain evidence="11">TBRC 5832</strain>
    </source>
</reference>
<dbReference type="PANTHER" id="PTHR11530">
    <property type="entry name" value="D-AMINO ACID OXIDASE"/>
    <property type="match status" value="1"/>
</dbReference>
<dbReference type="SUPFAM" id="SSF54373">
    <property type="entry name" value="FAD-linked reductases, C-terminal domain"/>
    <property type="match status" value="1"/>
</dbReference>
<comment type="similarity">
    <text evidence="2">Belongs to the DAMOX/DASOX family.</text>
</comment>
<keyword evidence="5 10" id="KW-0560">Oxidoreductase</keyword>
<dbReference type="Gene3D" id="3.40.50.720">
    <property type="entry name" value="NAD(P)-binding Rossmann-like Domain"/>
    <property type="match status" value="1"/>
</dbReference>
<comment type="caution">
    <text evidence="10">The sequence shown here is derived from an EMBL/GenBank/DDBJ whole genome shotgun (WGS) entry which is preliminary data.</text>
</comment>
<dbReference type="PANTHER" id="PTHR11530:SF11">
    <property type="entry name" value="D-ASPARTATE OXIDASE"/>
    <property type="match status" value="1"/>
</dbReference>
<comment type="cofactor">
    <cofactor evidence="1">
        <name>FAD</name>
        <dbReference type="ChEBI" id="CHEBI:57692"/>
    </cofactor>
</comment>
<evidence type="ECO:0000256" key="8">
    <source>
        <dbReference type="ARBA" id="ARBA00049547"/>
    </source>
</evidence>
<evidence type="ECO:0000259" key="9">
    <source>
        <dbReference type="Pfam" id="PF01266"/>
    </source>
</evidence>
<dbReference type="Proteomes" id="UP001595867">
    <property type="component" value="Unassembled WGS sequence"/>
</dbReference>
<dbReference type="InterPro" id="IPR023209">
    <property type="entry name" value="DAO"/>
</dbReference>
<dbReference type="Pfam" id="PF01266">
    <property type="entry name" value="DAO"/>
    <property type="match status" value="1"/>
</dbReference>
<organism evidence="10 11">
    <name type="scientific">Actinoplanes subglobosus</name>
    <dbReference type="NCBI Taxonomy" id="1547892"/>
    <lineage>
        <taxon>Bacteria</taxon>
        <taxon>Bacillati</taxon>
        <taxon>Actinomycetota</taxon>
        <taxon>Actinomycetes</taxon>
        <taxon>Micromonosporales</taxon>
        <taxon>Micromonosporaceae</taxon>
        <taxon>Actinoplanes</taxon>
    </lineage>
</organism>
<accession>A0ABV8J4F8</accession>
<dbReference type="PRINTS" id="PR00420">
    <property type="entry name" value="RNGMNOXGNASE"/>
</dbReference>
<feature type="domain" description="FAD dependent oxidoreductase" evidence="9">
    <location>
        <begin position="3"/>
        <end position="311"/>
    </location>
</feature>
<evidence type="ECO:0000256" key="4">
    <source>
        <dbReference type="ARBA" id="ARBA00022827"/>
    </source>
</evidence>
<dbReference type="EMBL" id="JBHSBL010000024">
    <property type="protein sequence ID" value="MFC4070436.1"/>
    <property type="molecule type" value="Genomic_DNA"/>
</dbReference>
<evidence type="ECO:0000256" key="1">
    <source>
        <dbReference type="ARBA" id="ARBA00001974"/>
    </source>
</evidence>
<evidence type="ECO:0000256" key="2">
    <source>
        <dbReference type="ARBA" id="ARBA00006730"/>
    </source>
</evidence>
<dbReference type="PIRSF" id="PIRSF000189">
    <property type="entry name" value="D-aa_oxidase"/>
    <property type="match status" value="1"/>
</dbReference>
<evidence type="ECO:0000313" key="10">
    <source>
        <dbReference type="EMBL" id="MFC4070436.1"/>
    </source>
</evidence>
<keyword evidence="3" id="KW-0285">Flavoprotein</keyword>
<dbReference type="SUPFAM" id="SSF51971">
    <property type="entry name" value="Nucleotide-binding domain"/>
    <property type="match status" value="1"/>
</dbReference>
<gene>
    <name evidence="10" type="ORF">ACFO0C_36365</name>
</gene>
<dbReference type="EC" id="1.4.3.3" evidence="6"/>
<protein>
    <recommendedName>
        <fullName evidence="7">D-amino-acid oxidase</fullName>
        <ecNumber evidence="6">1.4.3.3</ecNumber>
    </recommendedName>
</protein>
<evidence type="ECO:0000256" key="6">
    <source>
        <dbReference type="ARBA" id="ARBA00039101"/>
    </source>
</evidence>
<dbReference type="Gene3D" id="3.30.9.10">
    <property type="entry name" value="D-Amino Acid Oxidase, subunit A, domain 2"/>
    <property type="match status" value="1"/>
</dbReference>
<dbReference type="RefSeq" id="WP_378071314.1">
    <property type="nucleotide sequence ID" value="NZ_JBHSBL010000024.1"/>
</dbReference>
<evidence type="ECO:0000256" key="7">
    <source>
        <dbReference type="ARBA" id="ARBA00039751"/>
    </source>
</evidence>
<evidence type="ECO:0000256" key="3">
    <source>
        <dbReference type="ARBA" id="ARBA00022630"/>
    </source>
</evidence>
<evidence type="ECO:0000313" key="11">
    <source>
        <dbReference type="Proteomes" id="UP001595867"/>
    </source>
</evidence>
<sequence length="333" mass="34887">MGRVTVVGAGVVGLSAAHELARGGHQVSVVADREATDSVSGVAAAIWFPHDVDHSGDVLESAAVTYRRLAELARDPRTGVRLRAGTVMSRRDDVDTSWTRAVPHTEPVAAGVLPDGASGIRCTVPLVETGVYLRWLREATAARGVVFRTAGFGSVGDVLRHDDGDVLVVAAGLRSAALFGDDDVSFPIRGQVVRLANPGLTEWITDDDNPGGLTYVVPRRDDVVCGGTGDVGSWDERVDPEVEAAILRRVTELVPELAGQPVLSRATGLRPGRAGVRVEAVAGYDRPVYACYGHGGAGFTLSWGDAARIAAMVGPGTFRGTGPGEDQYEAEAS</sequence>
<proteinExistence type="inferred from homology"/>
<dbReference type="InterPro" id="IPR006076">
    <property type="entry name" value="FAD-dep_OxRdtase"/>
</dbReference>
<keyword evidence="11" id="KW-1185">Reference proteome</keyword>
<name>A0ABV8J4F8_9ACTN</name>